<dbReference type="RefSeq" id="WP_262580798.1">
    <property type="nucleotide sequence ID" value="NZ_JAOQJV010000002.1"/>
</dbReference>
<reference evidence="2 3" key="1">
    <citation type="journal article" date="2021" name="ISME Commun">
        <title>Automated analysis of genomic sequences facilitates high-throughput and comprehensive description of bacteria.</title>
        <authorList>
            <person name="Hitch T.C.A."/>
        </authorList>
    </citation>
    <scope>NUCLEOTIDE SEQUENCE [LARGE SCALE GENOMIC DNA]</scope>
    <source>
        <strain evidence="2 3">Sanger_02</strain>
    </source>
</reference>
<organism evidence="2 3">
    <name type="scientific">Dorea ammoniilytica</name>
    <dbReference type="NCBI Taxonomy" id="2981788"/>
    <lineage>
        <taxon>Bacteria</taxon>
        <taxon>Bacillati</taxon>
        <taxon>Bacillota</taxon>
        <taxon>Clostridia</taxon>
        <taxon>Lachnospirales</taxon>
        <taxon>Lachnospiraceae</taxon>
        <taxon>Dorea</taxon>
    </lineage>
</organism>
<proteinExistence type="predicted"/>
<keyword evidence="3" id="KW-1185">Reference proteome</keyword>
<keyword evidence="1" id="KW-0472">Membrane</keyword>
<evidence type="ECO:0000313" key="3">
    <source>
        <dbReference type="Proteomes" id="UP001207605"/>
    </source>
</evidence>
<sequence length="720" mass="81805">MIWKICFAMAILFVLAGTVVYIICRKQGASRIQYLGAGVFLASVTMCFPVMYMQENAGIALAMCISHSIRMFVVDTGADDILSMLTRDILDSMLLPYKILAVTLYLLAPVFTLGVVLQYFSNTFERLRLRLKKKHDLYIFSELNARSLEIAFDMWSCAKKSGRRLEIVFCCSDKKDSVNTDQEKSARKLNAVLLPEEIIHVRLNSQSRRVNYYIISEDDDANVDQTLKMIHDMTGGSAWYTKQRLCQKNVTLHCYATNAEAESLLDAKDKQDLRVVLVDEVRDAVYEQLYEYPLYTNQMQTGGAKQKILTLLILGGGKAGCEFLKAAVWSGRMISYKLNIHLFDLEGTQLKDRLEAECPELLPDEGNYQICIHEGDIFGSTMQRELDALGQVDYCVSALGDDETSIRAAVWMRRHFCAKAGYTKPFICAYVQSSAKKMAVSELSENTRRKTSLSYDIVPFGCGGAYYGNESDAAFVLEYLGLGVQSHYFRLNRESDAESRRYAVQNFYEKQGNRRSSIANGMHISTKLWEMGYGILRVPENGEELECYRRCVKPVDFAEILASLSETERAAYYNLEHERWMAYVRTEGWRLSSSGGRTLAEIRACYELYCEEFKNQNYLAKMHPALVPIESDDPSVATLQQVDDMIVQVNREKGLGEYYPDYVQSDVELVDHIGEIVSGVWCGSEGMQIAGTLAKEGTCVICSLEDIRRYNYNERKEKRV</sequence>
<evidence type="ECO:0000313" key="2">
    <source>
        <dbReference type="EMBL" id="MCU6699047.1"/>
    </source>
</evidence>
<feature type="transmembrane region" description="Helical" evidence="1">
    <location>
        <begin position="99"/>
        <end position="120"/>
    </location>
</feature>
<protein>
    <submittedName>
        <fullName evidence="2">Uncharacterized protein</fullName>
    </submittedName>
</protein>
<feature type="transmembrane region" description="Helical" evidence="1">
    <location>
        <begin position="6"/>
        <end position="23"/>
    </location>
</feature>
<dbReference type="Proteomes" id="UP001207605">
    <property type="component" value="Unassembled WGS sequence"/>
</dbReference>
<gene>
    <name evidence="2" type="ORF">OCV65_02150</name>
</gene>
<keyword evidence="1" id="KW-0812">Transmembrane</keyword>
<accession>A0ABT2S387</accession>
<dbReference type="EMBL" id="JAOQJV010000002">
    <property type="protein sequence ID" value="MCU6699047.1"/>
    <property type="molecule type" value="Genomic_DNA"/>
</dbReference>
<evidence type="ECO:0000256" key="1">
    <source>
        <dbReference type="SAM" id="Phobius"/>
    </source>
</evidence>
<comment type="caution">
    <text evidence="2">The sequence shown here is derived from an EMBL/GenBank/DDBJ whole genome shotgun (WGS) entry which is preliminary data.</text>
</comment>
<feature type="transmembrane region" description="Helical" evidence="1">
    <location>
        <begin position="35"/>
        <end position="53"/>
    </location>
</feature>
<feature type="transmembrane region" description="Helical" evidence="1">
    <location>
        <begin position="59"/>
        <end position="78"/>
    </location>
</feature>
<keyword evidence="1" id="KW-1133">Transmembrane helix</keyword>
<name>A0ABT2S387_9FIRM</name>